<sequence length="139" mass="15297">MIAIIIASHGNFATGILQSATMIFGKQAKVKAVTFQAQEGPDDLLGKYQTALATFEPTDQVLFLIDLWGGSPFNVASRIVAENFDRMALLSGLNLPMLIDAYTIREQPLDRVVSHLEKSGRQGIRHLELPDDNEEDDLA</sequence>
<dbReference type="AlphaFoldDB" id="A0A0R2ERM7"/>
<comment type="subcellular location">
    <subcellularLocation>
        <location evidence="1">Cytoplasm</location>
    </subcellularLocation>
</comment>
<dbReference type="Gene3D" id="3.40.50.510">
    <property type="entry name" value="Phosphotransferase system, mannose-type IIA component"/>
    <property type="match status" value="1"/>
</dbReference>
<dbReference type="OrthoDB" id="9799827at2"/>
<evidence type="ECO:0000313" key="11">
    <source>
        <dbReference type="Proteomes" id="UP000051442"/>
    </source>
</evidence>
<protein>
    <submittedName>
        <fullName evidence="10">Mannose PTS, EIIA</fullName>
    </submittedName>
</protein>
<dbReference type="PANTHER" id="PTHR33799">
    <property type="entry name" value="PTS PERMEASE-RELATED-RELATED"/>
    <property type="match status" value="1"/>
</dbReference>
<evidence type="ECO:0000256" key="6">
    <source>
        <dbReference type="ARBA" id="ARBA00022679"/>
    </source>
</evidence>
<dbReference type="RefSeq" id="WP_054736784.1">
    <property type="nucleotide sequence ID" value="NZ_AYZM01000153.1"/>
</dbReference>
<evidence type="ECO:0000259" key="9">
    <source>
        <dbReference type="PROSITE" id="PS51096"/>
    </source>
</evidence>
<dbReference type="GO" id="GO:0016020">
    <property type="term" value="C:membrane"/>
    <property type="evidence" value="ECO:0007669"/>
    <property type="project" value="InterPro"/>
</dbReference>
<keyword evidence="11" id="KW-1185">Reference proteome</keyword>
<evidence type="ECO:0000313" key="10">
    <source>
        <dbReference type="EMBL" id="KRN18371.1"/>
    </source>
</evidence>
<dbReference type="InterPro" id="IPR051471">
    <property type="entry name" value="Bacterial_PTS_sugar_comp"/>
</dbReference>
<keyword evidence="6" id="KW-0808">Transferase</keyword>
<dbReference type="SUPFAM" id="SSF53062">
    <property type="entry name" value="PTS system fructose IIA component-like"/>
    <property type="match status" value="1"/>
</dbReference>
<organism evidence="10 11">
    <name type="scientific">Secundilactobacillus similis DSM 23365 = JCM 2765</name>
    <dbReference type="NCBI Taxonomy" id="1423804"/>
    <lineage>
        <taxon>Bacteria</taxon>
        <taxon>Bacillati</taxon>
        <taxon>Bacillota</taxon>
        <taxon>Bacilli</taxon>
        <taxon>Lactobacillales</taxon>
        <taxon>Lactobacillaceae</taxon>
        <taxon>Secundilactobacillus</taxon>
    </lineage>
</organism>
<dbReference type="PROSITE" id="PS51096">
    <property type="entry name" value="PTS_EIIA_TYPE_4"/>
    <property type="match status" value="1"/>
</dbReference>
<evidence type="ECO:0000256" key="4">
    <source>
        <dbReference type="ARBA" id="ARBA00022553"/>
    </source>
</evidence>
<comment type="caution">
    <text evidence="10">The sequence shown here is derived from an EMBL/GenBank/DDBJ whole genome shotgun (WGS) entry which is preliminary data.</text>
</comment>
<keyword evidence="3" id="KW-0963">Cytoplasm</keyword>
<dbReference type="CDD" id="cd00006">
    <property type="entry name" value="PTS_IIA_man"/>
    <property type="match status" value="1"/>
</dbReference>
<dbReference type="GO" id="GO:0016773">
    <property type="term" value="F:phosphotransferase activity, alcohol group as acceptor"/>
    <property type="evidence" value="ECO:0007669"/>
    <property type="project" value="InterPro"/>
</dbReference>
<keyword evidence="8" id="KW-0418">Kinase</keyword>
<dbReference type="STRING" id="1423804.FD14_GL002044"/>
<dbReference type="NCBIfam" id="TIGR00824">
    <property type="entry name" value="EIIA-man"/>
    <property type="match status" value="1"/>
</dbReference>
<dbReference type="Pfam" id="PF03610">
    <property type="entry name" value="EIIA-man"/>
    <property type="match status" value="1"/>
</dbReference>
<evidence type="ECO:0000256" key="8">
    <source>
        <dbReference type="ARBA" id="ARBA00022777"/>
    </source>
</evidence>
<dbReference type="InterPro" id="IPR033887">
    <property type="entry name" value="PTS_IIA_man"/>
</dbReference>
<dbReference type="GO" id="GO:0009401">
    <property type="term" value="P:phosphoenolpyruvate-dependent sugar phosphotransferase system"/>
    <property type="evidence" value="ECO:0007669"/>
    <property type="project" value="UniProtKB-KW"/>
</dbReference>
<proteinExistence type="predicted"/>
<evidence type="ECO:0000256" key="3">
    <source>
        <dbReference type="ARBA" id="ARBA00022490"/>
    </source>
</evidence>
<dbReference type="InterPro" id="IPR036662">
    <property type="entry name" value="PTS_EIIA_man-typ_sf"/>
</dbReference>
<keyword evidence="4" id="KW-0597">Phosphoprotein</keyword>
<name>A0A0R2ERM7_9LACO</name>
<dbReference type="InterPro" id="IPR013789">
    <property type="entry name" value="PTS_EIIA_man"/>
</dbReference>
<dbReference type="EMBL" id="AYZM01000153">
    <property type="protein sequence ID" value="KRN18371.1"/>
    <property type="molecule type" value="Genomic_DNA"/>
</dbReference>
<keyword evidence="2" id="KW-0813">Transport</keyword>
<dbReference type="GO" id="GO:0016301">
    <property type="term" value="F:kinase activity"/>
    <property type="evidence" value="ECO:0007669"/>
    <property type="project" value="UniProtKB-KW"/>
</dbReference>
<reference evidence="10 11" key="1">
    <citation type="journal article" date="2015" name="Genome Announc.">
        <title>Expanding the biotechnology potential of lactobacilli through comparative genomics of 213 strains and associated genera.</title>
        <authorList>
            <person name="Sun Z."/>
            <person name="Harris H.M."/>
            <person name="McCann A."/>
            <person name="Guo C."/>
            <person name="Argimon S."/>
            <person name="Zhang W."/>
            <person name="Yang X."/>
            <person name="Jeffery I.B."/>
            <person name="Cooney J.C."/>
            <person name="Kagawa T.F."/>
            <person name="Liu W."/>
            <person name="Song Y."/>
            <person name="Salvetti E."/>
            <person name="Wrobel A."/>
            <person name="Rasinkangas P."/>
            <person name="Parkhill J."/>
            <person name="Rea M.C."/>
            <person name="O'Sullivan O."/>
            <person name="Ritari J."/>
            <person name="Douillard F.P."/>
            <person name="Paul Ross R."/>
            <person name="Yang R."/>
            <person name="Briner A.E."/>
            <person name="Felis G.E."/>
            <person name="de Vos W.M."/>
            <person name="Barrangou R."/>
            <person name="Klaenhammer T.R."/>
            <person name="Caufield P.W."/>
            <person name="Cui Y."/>
            <person name="Zhang H."/>
            <person name="O'Toole P.W."/>
        </authorList>
    </citation>
    <scope>NUCLEOTIDE SEQUENCE [LARGE SCALE GENOMIC DNA]</scope>
    <source>
        <strain evidence="10 11">DSM 23365</strain>
    </source>
</reference>
<evidence type="ECO:0000256" key="2">
    <source>
        <dbReference type="ARBA" id="ARBA00022448"/>
    </source>
</evidence>
<feature type="domain" description="PTS EIIA type-4" evidence="9">
    <location>
        <begin position="1"/>
        <end position="124"/>
    </location>
</feature>
<evidence type="ECO:0000256" key="1">
    <source>
        <dbReference type="ARBA" id="ARBA00004496"/>
    </source>
</evidence>
<dbReference type="PATRIC" id="fig|1423804.4.peg.2219"/>
<keyword evidence="7" id="KW-0598">Phosphotransferase system</keyword>
<dbReference type="GO" id="GO:0005737">
    <property type="term" value="C:cytoplasm"/>
    <property type="evidence" value="ECO:0007669"/>
    <property type="project" value="UniProtKB-SubCell"/>
</dbReference>
<accession>A0A0R2ERM7</accession>
<dbReference type="InterPro" id="IPR004701">
    <property type="entry name" value="PTS_EIIA_man-typ"/>
</dbReference>
<dbReference type="Proteomes" id="UP000051442">
    <property type="component" value="Unassembled WGS sequence"/>
</dbReference>
<gene>
    <name evidence="10" type="ORF">FD14_GL002044</name>
</gene>
<dbReference type="PANTHER" id="PTHR33799:SF1">
    <property type="entry name" value="PTS SYSTEM MANNOSE-SPECIFIC EIIAB COMPONENT-RELATED"/>
    <property type="match status" value="1"/>
</dbReference>
<evidence type="ECO:0000256" key="7">
    <source>
        <dbReference type="ARBA" id="ARBA00022683"/>
    </source>
</evidence>
<evidence type="ECO:0000256" key="5">
    <source>
        <dbReference type="ARBA" id="ARBA00022597"/>
    </source>
</evidence>
<keyword evidence="5" id="KW-0762">Sugar transport</keyword>